<dbReference type="PANTHER" id="PTHR30287">
    <property type="entry name" value="MEMBRANE COMPONENT OF PREDICTED ABC SUPERFAMILY METABOLITE UPTAKE TRANSPORTER"/>
    <property type="match status" value="1"/>
</dbReference>
<evidence type="ECO:0000256" key="5">
    <source>
        <dbReference type="ARBA" id="ARBA00023136"/>
    </source>
</evidence>
<evidence type="ECO:0000256" key="1">
    <source>
        <dbReference type="ARBA" id="ARBA00004651"/>
    </source>
</evidence>
<sequence length="631" mass="71614">MKEKDLKIGDKIWIINDHFKMEFKIKAFVRDVQMNPSIVSSKRFVIHDADWNLLKSNLGESEYLIEFQLHDLEKVNEFQDMYQASNLPQKGTSITYSLFKTLNALSDGVVAVVIIFISLLLIVIALLCIRFTMITTMEEEYREIGVMKAIGIRSKDIQKLYLTKYFVLAVVASICGYILSLFIGELFTDNIALYMGAAEKTLVHYVVPLIGTTLVFIIVVFFCQFVLRKFRRISVVEAIRKGNLAGNVRNRRTFILYKSRLLHVNIFLGIKDVFSRMKIYSVLCFVFIISSFLMIVPVNFLNTMQSPDFVTYMGAGKSDIRIDLQQSSDVKERFNKMISYIQRDSDVEKHTALITSTFKVLNRDGAFQNMNVEIGDFTAFPLEYLKGGAPRYENEIALSYLNAKEMKKTIGDDLVLIVNGEKKELTICGIYQDVTNGGKTAKALLPYDVDQILWHVVNLDMKSDVDMERKIEEYKNVFYPAKVTDMDEYLSQTLGTTIEQLKFITVLAIGIAIVVSVLITSMFFKMLLAKDSSHIATLRSLGFSYKDIQVQYMTRSIFVLLIGIIVGTCMASTLGQGVISGLGSLMGASHIEFVVDPFVSYFICPLLFMIAVTVTTFINSTLIKNIRDLKQ</sequence>
<feature type="non-terminal residue" evidence="8">
    <location>
        <position position="1"/>
    </location>
</feature>
<feature type="transmembrane region" description="Helical" evidence="6">
    <location>
        <begin position="599"/>
        <end position="623"/>
    </location>
</feature>
<proteinExistence type="predicted"/>
<comment type="caution">
    <text evidence="8">The sequence shown here is derived from an EMBL/GenBank/DDBJ whole genome shotgun (WGS) entry which is preliminary data.</text>
</comment>
<evidence type="ECO:0000259" key="7">
    <source>
        <dbReference type="Pfam" id="PF02687"/>
    </source>
</evidence>
<protein>
    <submittedName>
        <fullName evidence="8">ABC transporter permease</fullName>
    </submittedName>
</protein>
<evidence type="ECO:0000256" key="6">
    <source>
        <dbReference type="SAM" id="Phobius"/>
    </source>
</evidence>
<dbReference type="GO" id="GO:0005886">
    <property type="term" value="C:plasma membrane"/>
    <property type="evidence" value="ECO:0007669"/>
    <property type="project" value="UniProtKB-SubCell"/>
</dbReference>
<feature type="transmembrane region" description="Helical" evidence="6">
    <location>
        <begin position="557"/>
        <end position="579"/>
    </location>
</feature>
<gene>
    <name evidence="8" type="ORF">COK38_22280</name>
</gene>
<comment type="subcellular location">
    <subcellularLocation>
        <location evidence="1">Cell membrane</location>
        <topology evidence="1">Multi-pass membrane protein</topology>
    </subcellularLocation>
</comment>
<keyword evidence="4 6" id="KW-1133">Transmembrane helix</keyword>
<evidence type="ECO:0000256" key="2">
    <source>
        <dbReference type="ARBA" id="ARBA00022475"/>
    </source>
</evidence>
<dbReference type="EMBL" id="NVBO01000275">
    <property type="protein sequence ID" value="PFR92766.1"/>
    <property type="molecule type" value="Genomic_DNA"/>
</dbReference>
<evidence type="ECO:0000313" key="9">
    <source>
        <dbReference type="Proteomes" id="UP000226357"/>
    </source>
</evidence>
<feature type="transmembrane region" description="Helical" evidence="6">
    <location>
        <begin position="162"/>
        <end position="183"/>
    </location>
</feature>
<name>A0AA44Q6W8_BACCE</name>
<feature type="transmembrane region" description="Helical" evidence="6">
    <location>
        <begin position="279"/>
        <end position="301"/>
    </location>
</feature>
<dbReference type="Proteomes" id="UP000226357">
    <property type="component" value="Unassembled WGS sequence"/>
</dbReference>
<feature type="transmembrane region" description="Helical" evidence="6">
    <location>
        <begin position="503"/>
        <end position="524"/>
    </location>
</feature>
<keyword evidence="5 6" id="KW-0472">Membrane</keyword>
<dbReference type="RefSeq" id="WP_098618102.1">
    <property type="nucleotide sequence ID" value="NZ_NVBO01000275.1"/>
</dbReference>
<evidence type="ECO:0000313" key="8">
    <source>
        <dbReference type="EMBL" id="PFR92766.1"/>
    </source>
</evidence>
<feature type="domain" description="ABC3 transporter permease C-terminal" evidence="7">
    <location>
        <begin position="507"/>
        <end position="624"/>
    </location>
</feature>
<accession>A0AA44Q6W8</accession>
<dbReference type="Pfam" id="PF02687">
    <property type="entry name" value="FtsX"/>
    <property type="match status" value="2"/>
</dbReference>
<dbReference type="InterPro" id="IPR038766">
    <property type="entry name" value="Membrane_comp_ABC_pdt"/>
</dbReference>
<evidence type="ECO:0000256" key="3">
    <source>
        <dbReference type="ARBA" id="ARBA00022692"/>
    </source>
</evidence>
<evidence type="ECO:0000256" key="4">
    <source>
        <dbReference type="ARBA" id="ARBA00022989"/>
    </source>
</evidence>
<dbReference type="InterPro" id="IPR003838">
    <property type="entry name" value="ABC3_permease_C"/>
</dbReference>
<keyword evidence="3 6" id="KW-0812">Transmembrane</keyword>
<feature type="transmembrane region" description="Helical" evidence="6">
    <location>
        <begin position="203"/>
        <end position="227"/>
    </location>
</feature>
<dbReference type="AlphaFoldDB" id="A0AA44Q6W8"/>
<dbReference type="PANTHER" id="PTHR30287:SF2">
    <property type="entry name" value="BLL1001 PROTEIN"/>
    <property type="match status" value="1"/>
</dbReference>
<reference evidence="8 9" key="1">
    <citation type="submission" date="2017-09" db="EMBL/GenBank/DDBJ databases">
        <title>Large-scale bioinformatics analysis of Bacillus genomes uncovers conserved roles of natural products in bacterial physiology.</title>
        <authorList>
            <consortium name="Agbiome Team Llc"/>
            <person name="Bleich R.M."/>
            <person name="Grubbs K.J."/>
            <person name="Santa Maria K.C."/>
            <person name="Allen S.E."/>
            <person name="Farag S."/>
            <person name="Shank E.A."/>
            <person name="Bowers A."/>
        </authorList>
    </citation>
    <scope>NUCLEOTIDE SEQUENCE [LARGE SCALE GENOMIC DNA]</scope>
    <source>
        <strain evidence="8 9">AFS067272</strain>
    </source>
</reference>
<keyword evidence="2" id="KW-1003">Cell membrane</keyword>
<organism evidence="8 9">
    <name type="scientific">Bacillus cereus</name>
    <dbReference type="NCBI Taxonomy" id="1396"/>
    <lineage>
        <taxon>Bacteria</taxon>
        <taxon>Bacillati</taxon>
        <taxon>Bacillota</taxon>
        <taxon>Bacilli</taxon>
        <taxon>Bacillales</taxon>
        <taxon>Bacillaceae</taxon>
        <taxon>Bacillus</taxon>
        <taxon>Bacillus cereus group</taxon>
    </lineage>
</organism>
<feature type="transmembrane region" description="Helical" evidence="6">
    <location>
        <begin position="108"/>
        <end position="129"/>
    </location>
</feature>
<feature type="domain" description="ABC3 transporter permease C-terminal" evidence="7">
    <location>
        <begin position="115"/>
        <end position="228"/>
    </location>
</feature>